<reference evidence="10" key="1">
    <citation type="submission" date="2016-10" db="EMBL/GenBank/DDBJ databases">
        <authorList>
            <person name="Varghese N."/>
            <person name="Submissions S."/>
        </authorList>
    </citation>
    <scope>NUCLEOTIDE SEQUENCE [LARGE SCALE GENOMIC DNA]</scope>
    <source>
        <strain evidence="10">CGMCC 1.8981</strain>
    </source>
</reference>
<dbReference type="Pfam" id="PF13426">
    <property type="entry name" value="PAS_9"/>
    <property type="match status" value="1"/>
</dbReference>
<dbReference type="InterPro" id="IPR029016">
    <property type="entry name" value="GAF-like_dom_sf"/>
</dbReference>
<dbReference type="SUPFAM" id="SSF55785">
    <property type="entry name" value="PYP-like sensor domain (PAS domain)"/>
    <property type="match status" value="1"/>
</dbReference>
<dbReference type="InterPro" id="IPR003018">
    <property type="entry name" value="GAF"/>
</dbReference>
<dbReference type="SMART" id="SM00086">
    <property type="entry name" value="PAC"/>
    <property type="match status" value="1"/>
</dbReference>
<evidence type="ECO:0000259" key="8">
    <source>
        <dbReference type="PROSITE" id="PS50113"/>
    </source>
</evidence>
<proteinExistence type="predicted"/>
<keyword evidence="6" id="KW-0175">Coiled coil</keyword>
<dbReference type="Pfam" id="PF04967">
    <property type="entry name" value="HTH_10"/>
    <property type="match status" value="1"/>
</dbReference>
<dbReference type="Proteomes" id="UP000199112">
    <property type="component" value="Unassembled WGS sequence"/>
</dbReference>
<evidence type="ECO:0000256" key="6">
    <source>
        <dbReference type="SAM" id="Coils"/>
    </source>
</evidence>
<dbReference type="SMART" id="SM00091">
    <property type="entry name" value="PAS"/>
    <property type="match status" value="1"/>
</dbReference>
<dbReference type="AlphaFoldDB" id="A0A1H6FWC6"/>
<dbReference type="CDD" id="cd00130">
    <property type="entry name" value="PAS"/>
    <property type="match status" value="1"/>
</dbReference>
<evidence type="ECO:0000313" key="10">
    <source>
        <dbReference type="Proteomes" id="UP000199112"/>
    </source>
</evidence>
<keyword evidence="2" id="KW-0288">FMN</keyword>
<dbReference type="InterPro" id="IPR031803">
    <property type="entry name" value="BAT_GAF/HTH-assoc"/>
</dbReference>
<feature type="domain" description="PAS" evidence="7">
    <location>
        <begin position="10"/>
        <end position="59"/>
    </location>
</feature>
<organism evidence="9 10">
    <name type="scientific">Natronorubrum sediminis</name>
    <dbReference type="NCBI Taxonomy" id="640943"/>
    <lineage>
        <taxon>Archaea</taxon>
        <taxon>Methanobacteriati</taxon>
        <taxon>Methanobacteriota</taxon>
        <taxon>Stenosarchaea group</taxon>
        <taxon>Halobacteria</taxon>
        <taxon>Halobacteriales</taxon>
        <taxon>Natrialbaceae</taxon>
        <taxon>Natronorubrum</taxon>
    </lineage>
</organism>
<dbReference type="Gene3D" id="3.30.450.40">
    <property type="match status" value="1"/>
</dbReference>
<dbReference type="InterPro" id="IPR001610">
    <property type="entry name" value="PAC"/>
</dbReference>
<evidence type="ECO:0000313" key="9">
    <source>
        <dbReference type="EMBL" id="SEH15101.1"/>
    </source>
</evidence>
<accession>A0A1H6FWC6</accession>
<dbReference type="SUPFAM" id="SSF55781">
    <property type="entry name" value="GAF domain-like"/>
    <property type="match status" value="1"/>
</dbReference>
<dbReference type="PANTHER" id="PTHR47429">
    <property type="entry name" value="PROTEIN TWIN LOV 1"/>
    <property type="match status" value="1"/>
</dbReference>
<dbReference type="InterPro" id="IPR000014">
    <property type="entry name" value="PAS"/>
</dbReference>
<protein>
    <submittedName>
        <fullName evidence="9">PAS domain S-box-containing protein</fullName>
    </submittedName>
</protein>
<evidence type="ECO:0000259" key="7">
    <source>
        <dbReference type="PROSITE" id="PS50112"/>
    </source>
</evidence>
<feature type="coiled-coil region" evidence="6">
    <location>
        <begin position="129"/>
        <end position="156"/>
    </location>
</feature>
<dbReference type="PROSITE" id="PS50112">
    <property type="entry name" value="PAS"/>
    <property type="match status" value="1"/>
</dbReference>
<dbReference type="Gene3D" id="3.30.450.20">
    <property type="entry name" value="PAS domain"/>
    <property type="match status" value="1"/>
</dbReference>
<dbReference type="InterPro" id="IPR007050">
    <property type="entry name" value="HTH_bacterioopsin"/>
</dbReference>
<dbReference type="InterPro" id="IPR000700">
    <property type="entry name" value="PAS-assoc_C"/>
</dbReference>
<sequence length="525" mass="57349">MKTRDLDQVDFELKERAIDEAPVGITISDPDQPDNSLVYVNESFERLTGYAAEDVLGKNCRFLQGDETDPAAVSELKDGIESAEAVTVELLNYREDGDPFWNEVTVAPLRDETGDVTNYVGFQVDITQRKEAQLALAAERERLDRLVDRINGLLADVTELLMHGVDREETEQAIVERIAATESYAATWIGEPDLAANTLETSTHAHFDDSFEDLSIDLDGDSPIARAFSQESVVLGSLEDQSGLRLERDAGRFAAIPLVYGDATYGVLVVVGTDTDALDERELVVLESVGRTIATAINAAQSRRGLTADDLIELEFTITDESFFPVALADTWNAPLELRGSAKGGDGHLHLFVDTSEDVAASTDESPPTTEHLESVTRIGGGETPLIELELAPGSVIDHLAERGAEVQTLTAESGVAELEITVPAETGGRVILELLEDRYDGLELVAYRERTHRPTTRAAFESTLEDRLTDRQATALYSAFYSGYYDDPRTTTGDELAASMGVSRPTFHQHLRAAERKLLTAVLG</sequence>
<gene>
    <name evidence="9" type="ORF">SAMN04487967_1921</name>
</gene>
<keyword evidence="3" id="KW-0157">Chromophore</keyword>
<evidence type="ECO:0000256" key="3">
    <source>
        <dbReference type="ARBA" id="ARBA00022991"/>
    </source>
</evidence>
<evidence type="ECO:0000256" key="4">
    <source>
        <dbReference type="ARBA" id="ARBA00023015"/>
    </source>
</evidence>
<keyword evidence="4" id="KW-0805">Transcription regulation</keyword>
<dbReference type="Pfam" id="PF15915">
    <property type="entry name" value="BAT"/>
    <property type="match status" value="1"/>
</dbReference>
<dbReference type="InterPro" id="IPR035965">
    <property type="entry name" value="PAS-like_dom_sf"/>
</dbReference>
<dbReference type="RefSeq" id="WP_090506818.1">
    <property type="nucleotide sequence ID" value="NZ_FNWL01000002.1"/>
</dbReference>
<dbReference type="EMBL" id="FNWL01000002">
    <property type="protein sequence ID" value="SEH15101.1"/>
    <property type="molecule type" value="Genomic_DNA"/>
</dbReference>
<keyword evidence="5" id="KW-0804">Transcription</keyword>
<keyword evidence="1" id="KW-0285">Flavoprotein</keyword>
<dbReference type="Pfam" id="PF13185">
    <property type="entry name" value="GAF_2"/>
    <property type="match status" value="1"/>
</dbReference>
<dbReference type="NCBIfam" id="TIGR00229">
    <property type="entry name" value="sensory_box"/>
    <property type="match status" value="1"/>
</dbReference>
<dbReference type="OrthoDB" id="106505at2157"/>
<dbReference type="PANTHER" id="PTHR47429:SF2">
    <property type="entry name" value="PROTEIN TWIN LOV 1"/>
    <property type="match status" value="1"/>
</dbReference>
<dbReference type="PROSITE" id="PS50113">
    <property type="entry name" value="PAC"/>
    <property type="match status" value="1"/>
</dbReference>
<name>A0A1H6FWC6_9EURY</name>
<feature type="domain" description="PAC" evidence="8">
    <location>
        <begin position="84"/>
        <end position="138"/>
    </location>
</feature>
<evidence type="ECO:0000256" key="2">
    <source>
        <dbReference type="ARBA" id="ARBA00022643"/>
    </source>
</evidence>
<evidence type="ECO:0000256" key="1">
    <source>
        <dbReference type="ARBA" id="ARBA00022630"/>
    </source>
</evidence>
<evidence type="ECO:0000256" key="5">
    <source>
        <dbReference type="ARBA" id="ARBA00023163"/>
    </source>
</evidence>
<keyword evidence="10" id="KW-1185">Reference proteome</keyword>